<evidence type="ECO:0000256" key="2">
    <source>
        <dbReference type="ARBA" id="ARBA00022741"/>
    </source>
</evidence>
<reference evidence="5 6" key="1">
    <citation type="submission" date="2019-08" db="EMBL/GenBank/DDBJ databases">
        <title>Bacillus genomes from the desert of Cuatro Cienegas, Coahuila.</title>
        <authorList>
            <person name="Olmedo-Alvarez G."/>
        </authorList>
    </citation>
    <scope>NUCLEOTIDE SEQUENCE [LARGE SCALE GENOMIC DNA]</scope>
    <source>
        <strain evidence="5 6">CH40_1T</strain>
    </source>
</reference>
<feature type="domain" description="ABC transporter" evidence="4">
    <location>
        <begin position="2"/>
        <end position="227"/>
    </location>
</feature>
<dbReference type="CDD" id="cd03230">
    <property type="entry name" value="ABC_DR_subfamily_A"/>
    <property type="match status" value="1"/>
</dbReference>
<keyword evidence="2" id="KW-0547">Nucleotide-binding</keyword>
<evidence type="ECO:0000313" key="5">
    <source>
        <dbReference type="EMBL" id="TYR77292.1"/>
    </source>
</evidence>
<dbReference type="PANTHER" id="PTHR42939:SF1">
    <property type="entry name" value="ABC TRANSPORTER ATP-BINDING PROTEIN ALBC-RELATED"/>
    <property type="match status" value="1"/>
</dbReference>
<organism evidence="5 6">
    <name type="scientific">Rossellomorea vietnamensis</name>
    <dbReference type="NCBI Taxonomy" id="218284"/>
    <lineage>
        <taxon>Bacteria</taxon>
        <taxon>Bacillati</taxon>
        <taxon>Bacillota</taxon>
        <taxon>Bacilli</taxon>
        <taxon>Bacillales</taxon>
        <taxon>Bacillaceae</taxon>
        <taxon>Rossellomorea</taxon>
    </lineage>
</organism>
<dbReference type="PROSITE" id="PS50893">
    <property type="entry name" value="ABC_TRANSPORTER_2"/>
    <property type="match status" value="1"/>
</dbReference>
<keyword evidence="3 5" id="KW-0067">ATP-binding</keyword>
<gene>
    <name evidence="5" type="ORF">FZC79_00255</name>
</gene>
<dbReference type="InterPro" id="IPR003593">
    <property type="entry name" value="AAA+_ATPase"/>
</dbReference>
<dbReference type="GO" id="GO:0005524">
    <property type="term" value="F:ATP binding"/>
    <property type="evidence" value="ECO:0007669"/>
    <property type="project" value="UniProtKB-KW"/>
</dbReference>
<dbReference type="SUPFAM" id="SSF52540">
    <property type="entry name" value="P-loop containing nucleoside triphosphate hydrolases"/>
    <property type="match status" value="1"/>
</dbReference>
<comment type="caution">
    <text evidence="5">The sequence shown here is derived from an EMBL/GenBank/DDBJ whole genome shotgun (WGS) entry which is preliminary data.</text>
</comment>
<evidence type="ECO:0000256" key="1">
    <source>
        <dbReference type="ARBA" id="ARBA00022448"/>
    </source>
</evidence>
<dbReference type="InterPro" id="IPR003439">
    <property type="entry name" value="ABC_transporter-like_ATP-bd"/>
</dbReference>
<name>A0A5D4KJ73_9BACI</name>
<dbReference type="Proteomes" id="UP000323317">
    <property type="component" value="Unassembled WGS sequence"/>
</dbReference>
<evidence type="ECO:0000259" key="4">
    <source>
        <dbReference type="PROSITE" id="PS50893"/>
    </source>
</evidence>
<sequence length="300" mass="34118">MIQLHKISKQFEGKESVHDVSLSIKKGSVYGLLGSNGAGKTTLLKILAGIYKPEKGEVKIFGQQVFESPEIKQRIFFLADTPGFFPQYTLKQMASFYRAIYMNWDEERFLELCMALGIDTTIKLHKFSKGVQRQAAFLIALSCRPDLLVMDEPVDGLDPVVRKKIKSILMEEAAYREMTILISSHNLEEIEDLCDHVGILHQGRMLLQKELDELKSAFHKIQVAFRGDTPQEMVDKLHVLQREKRGSVLSFIVKGAEKEIEEVVTSFQPVIFDMLPLTLEEIFIHEMGDAGYALKNILVK</sequence>
<proteinExistence type="predicted"/>
<dbReference type="EMBL" id="VTEH01000001">
    <property type="protein sequence ID" value="TYR77292.1"/>
    <property type="molecule type" value="Genomic_DNA"/>
</dbReference>
<dbReference type="GO" id="GO:0016887">
    <property type="term" value="F:ATP hydrolysis activity"/>
    <property type="evidence" value="ECO:0007669"/>
    <property type="project" value="InterPro"/>
</dbReference>
<evidence type="ECO:0000313" key="6">
    <source>
        <dbReference type="Proteomes" id="UP000323317"/>
    </source>
</evidence>
<dbReference type="Gene3D" id="3.40.50.300">
    <property type="entry name" value="P-loop containing nucleotide triphosphate hydrolases"/>
    <property type="match status" value="1"/>
</dbReference>
<protein>
    <submittedName>
        <fullName evidence="5">ABC transporter ATP-binding protein</fullName>
    </submittedName>
</protein>
<accession>A0A5D4KJ73</accession>
<keyword evidence="1" id="KW-0813">Transport</keyword>
<dbReference type="RefSeq" id="WP_148944917.1">
    <property type="nucleotide sequence ID" value="NZ_VTEH01000001.1"/>
</dbReference>
<dbReference type="Pfam" id="PF00005">
    <property type="entry name" value="ABC_tran"/>
    <property type="match status" value="1"/>
</dbReference>
<evidence type="ECO:0000256" key="3">
    <source>
        <dbReference type="ARBA" id="ARBA00022840"/>
    </source>
</evidence>
<dbReference type="InterPro" id="IPR027417">
    <property type="entry name" value="P-loop_NTPase"/>
</dbReference>
<dbReference type="AlphaFoldDB" id="A0A5D4KJ73"/>
<dbReference type="InterPro" id="IPR051782">
    <property type="entry name" value="ABC_Transporter_VariousFunc"/>
</dbReference>
<dbReference type="SMART" id="SM00382">
    <property type="entry name" value="AAA"/>
    <property type="match status" value="1"/>
</dbReference>
<dbReference type="PANTHER" id="PTHR42939">
    <property type="entry name" value="ABC TRANSPORTER ATP-BINDING PROTEIN ALBC-RELATED"/>
    <property type="match status" value="1"/>
</dbReference>